<dbReference type="EC" id="1.9.3.1" evidence="6"/>
<evidence type="ECO:0000256" key="3">
    <source>
        <dbReference type="ARBA" id="ARBA00023008"/>
    </source>
</evidence>
<evidence type="ECO:0000313" key="7">
    <source>
        <dbReference type="Proteomes" id="UP000242084"/>
    </source>
</evidence>
<dbReference type="AlphaFoldDB" id="A0A239ZAT7"/>
<keyword evidence="4" id="KW-0472">Membrane</keyword>
<dbReference type="GO" id="GO:0016491">
    <property type="term" value="F:oxidoreductase activity"/>
    <property type="evidence" value="ECO:0007669"/>
    <property type="project" value="UniProtKB-KW"/>
</dbReference>
<evidence type="ECO:0000256" key="1">
    <source>
        <dbReference type="ARBA" id="ARBA00004196"/>
    </source>
</evidence>
<keyword evidence="4" id="KW-1133">Transmembrane helix</keyword>
<dbReference type="EMBL" id="LT906462">
    <property type="protein sequence ID" value="SNV67794.1"/>
    <property type="molecule type" value="Genomic_DNA"/>
</dbReference>
<evidence type="ECO:0000256" key="2">
    <source>
        <dbReference type="ARBA" id="ARBA00022723"/>
    </source>
</evidence>
<dbReference type="RefSeq" id="WP_095088003.1">
    <property type="nucleotide sequence ID" value="NZ_BMDM01000002.1"/>
</dbReference>
<accession>A0A239ZAT7</accession>
<dbReference type="KEGG" id="sste:SAMEA4384403_1338"/>
<keyword evidence="3" id="KW-0186">Copper</keyword>
<gene>
    <name evidence="6" type="primary">cbaB</name>
    <name evidence="6" type="ORF">SAMEA4384403_01338</name>
</gene>
<keyword evidence="4" id="KW-0812">Transmembrane</keyword>
<name>A0A239ZAT7_9STAP</name>
<dbReference type="GO" id="GO:0016020">
    <property type="term" value="C:membrane"/>
    <property type="evidence" value="ECO:0007669"/>
    <property type="project" value="InterPro"/>
</dbReference>
<dbReference type="GO" id="GO:0005507">
    <property type="term" value="F:copper ion binding"/>
    <property type="evidence" value="ECO:0007669"/>
    <property type="project" value="InterPro"/>
</dbReference>
<dbReference type="PANTHER" id="PTHR42838">
    <property type="entry name" value="CYTOCHROME C OXIDASE SUBUNIT II"/>
    <property type="match status" value="1"/>
</dbReference>
<dbReference type="Proteomes" id="UP000242084">
    <property type="component" value="Chromosome 1"/>
</dbReference>
<keyword evidence="7" id="KW-1185">Reference proteome</keyword>
<dbReference type="SUPFAM" id="SSF49503">
    <property type="entry name" value="Cupredoxins"/>
    <property type="match status" value="1"/>
</dbReference>
<keyword evidence="2" id="KW-0479">Metal-binding</keyword>
<dbReference type="InterPro" id="IPR002429">
    <property type="entry name" value="CcO_II-like_C"/>
</dbReference>
<dbReference type="OrthoDB" id="9773456at2"/>
<comment type="subcellular location">
    <subcellularLocation>
        <location evidence="1">Cell envelope</location>
    </subcellularLocation>
</comment>
<evidence type="ECO:0000256" key="4">
    <source>
        <dbReference type="SAM" id="Phobius"/>
    </source>
</evidence>
<organism evidence="6 7">
    <name type="scientific">Mammaliicoccus stepanovicii</name>
    <dbReference type="NCBI Taxonomy" id="643214"/>
    <lineage>
        <taxon>Bacteria</taxon>
        <taxon>Bacillati</taxon>
        <taxon>Bacillota</taxon>
        <taxon>Bacilli</taxon>
        <taxon>Bacillales</taxon>
        <taxon>Staphylococcaceae</taxon>
        <taxon>Mammaliicoccus</taxon>
    </lineage>
</organism>
<sequence>MHKYEKLWLSVGTGSLIVFLVILIITGLHNGHTPAASGREYINPDKVDQIEPFNKPGLHKVKGKNYDYELVFVASAFNYQPGNVEIPKGSTVKIIATSKDTLHGFNLPGTNVNMMLEPGHISEYVKKFDKKAEYLIICNEYCGIGHADMKSMIKVVDKK</sequence>
<dbReference type="Gene3D" id="2.60.40.420">
    <property type="entry name" value="Cupredoxins - blue copper proteins"/>
    <property type="match status" value="1"/>
</dbReference>
<dbReference type="InterPro" id="IPR051403">
    <property type="entry name" value="NosZ/Cyto_c_oxidase_sub2"/>
</dbReference>
<evidence type="ECO:0000313" key="6">
    <source>
        <dbReference type="EMBL" id="SNV67794.1"/>
    </source>
</evidence>
<dbReference type="GO" id="GO:0030313">
    <property type="term" value="C:cell envelope"/>
    <property type="evidence" value="ECO:0007669"/>
    <property type="project" value="UniProtKB-SubCell"/>
</dbReference>
<evidence type="ECO:0000259" key="5">
    <source>
        <dbReference type="PROSITE" id="PS50857"/>
    </source>
</evidence>
<protein>
    <submittedName>
        <fullName evidence="6">Cytochrome c oxidase subunit 2</fullName>
        <ecNumber evidence="6">1.9.3.1</ecNumber>
    </submittedName>
</protein>
<dbReference type="InterPro" id="IPR008972">
    <property type="entry name" value="Cupredoxin"/>
</dbReference>
<feature type="transmembrane region" description="Helical" evidence="4">
    <location>
        <begin position="7"/>
        <end position="28"/>
    </location>
</feature>
<proteinExistence type="predicted"/>
<dbReference type="PANTHER" id="PTHR42838:SF2">
    <property type="entry name" value="NITROUS-OXIDE REDUCTASE"/>
    <property type="match status" value="1"/>
</dbReference>
<reference evidence="6 7" key="1">
    <citation type="submission" date="2017-06" db="EMBL/GenBank/DDBJ databases">
        <authorList>
            <consortium name="Pathogen Informatics"/>
        </authorList>
    </citation>
    <scope>NUCLEOTIDE SEQUENCE [LARGE SCALE GENOMIC DNA]</scope>
    <source>
        <strain evidence="6 7">NCTC13839</strain>
    </source>
</reference>
<feature type="domain" description="Cytochrome oxidase subunit II copper A binding" evidence="5">
    <location>
        <begin position="54"/>
        <end position="159"/>
    </location>
</feature>
<dbReference type="Pfam" id="PF00116">
    <property type="entry name" value="COX2"/>
    <property type="match status" value="1"/>
</dbReference>
<dbReference type="PROSITE" id="PS50857">
    <property type="entry name" value="COX2_CUA"/>
    <property type="match status" value="1"/>
</dbReference>
<keyword evidence="6" id="KW-0560">Oxidoreductase</keyword>
<dbReference type="GO" id="GO:0004129">
    <property type="term" value="F:cytochrome-c oxidase activity"/>
    <property type="evidence" value="ECO:0007669"/>
    <property type="project" value="InterPro"/>
</dbReference>